<accession>A0A9W6K889</accession>
<dbReference type="PROSITE" id="PS50110">
    <property type="entry name" value="RESPONSE_REGULATORY"/>
    <property type="match status" value="1"/>
</dbReference>
<keyword evidence="1 2" id="KW-0597">Phosphoprotein</keyword>
<keyword evidence="5" id="KW-1185">Reference proteome</keyword>
<dbReference type="InterPro" id="IPR050595">
    <property type="entry name" value="Bact_response_regulator"/>
</dbReference>
<reference evidence="4" key="1">
    <citation type="journal article" date="2014" name="Int. J. Syst. Evol. Microbiol.">
        <title>Complete genome sequence of Corynebacterium casei LMG S-19264T (=DSM 44701T), isolated from a smear-ripened cheese.</title>
        <authorList>
            <consortium name="US DOE Joint Genome Institute (JGI-PGF)"/>
            <person name="Walter F."/>
            <person name="Albersmeier A."/>
            <person name="Kalinowski J."/>
            <person name="Ruckert C."/>
        </authorList>
    </citation>
    <scope>NUCLEOTIDE SEQUENCE</scope>
    <source>
        <strain evidence="4">VKM B-2935</strain>
    </source>
</reference>
<dbReference type="PANTHER" id="PTHR44591:SF21">
    <property type="entry name" value="TWO-COMPONENT RESPONSE REGULATOR"/>
    <property type="match status" value="1"/>
</dbReference>
<dbReference type="Gene3D" id="3.40.50.2300">
    <property type="match status" value="1"/>
</dbReference>
<gene>
    <name evidence="4" type="ORF">GCM10017655_30650</name>
</gene>
<dbReference type="EMBL" id="BSFN01000008">
    <property type="protein sequence ID" value="GLK90003.1"/>
    <property type="molecule type" value="Genomic_DNA"/>
</dbReference>
<reference evidence="4" key="2">
    <citation type="submission" date="2023-01" db="EMBL/GenBank/DDBJ databases">
        <authorList>
            <person name="Sun Q."/>
            <person name="Evtushenko L."/>
        </authorList>
    </citation>
    <scope>NUCLEOTIDE SEQUENCE</scope>
    <source>
        <strain evidence="4">VKM B-2935</strain>
    </source>
</reference>
<proteinExistence type="predicted"/>
<feature type="modified residue" description="4-aspartylphosphate" evidence="2">
    <location>
        <position position="54"/>
    </location>
</feature>
<evidence type="ECO:0000313" key="5">
    <source>
        <dbReference type="Proteomes" id="UP001143328"/>
    </source>
</evidence>
<dbReference type="RefSeq" id="WP_373877866.1">
    <property type="nucleotide sequence ID" value="NZ_BSFN01000008.1"/>
</dbReference>
<sequence>MPSKILVVEDDDTLRYLIADAMSLLDLEVTCCGTADEAIALLENASPFALVMTDIRMPGHLNGWDLMNLIQLRWPSLPIIVSSGHRRVRSSELPPKVVFLAKPWDLNRLLSAVENALSQQAKVG</sequence>
<protein>
    <recommendedName>
        <fullName evidence="3">Response regulatory domain-containing protein</fullName>
    </recommendedName>
</protein>
<dbReference type="Pfam" id="PF00072">
    <property type="entry name" value="Response_reg"/>
    <property type="match status" value="1"/>
</dbReference>
<dbReference type="SUPFAM" id="SSF52172">
    <property type="entry name" value="CheY-like"/>
    <property type="match status" value="1"/>
</dbReference>
<dbReference type="Proteomes" id="UP001143328">
    <property type="component" value="Unassembled WGS sequence"/>
</dbReference>
<dbReference type="GO" id="GO:0000160">
    <property type="term" value="P:phosphorelay signal transduction system"/>
    <property type="evidence" value="ECO:0007669"/>
    <property type="project" value="InterPro"/>
</dbReference>
<evidence type="ECO:0000259" key="3">
    <source>
        <dbReference type="PROSITE" id="PS50110"/>
    </source>
</evidence>
<evidence type="ECO:0000256" key="2">
    <source>
        <dbReference type="PROSITE-ProRule" id="PRU00169"/>
    </source>
</evidence>
<evidence type="ECO:0000256" key="1">
    <source>
        <dbReference type="ARBA" id="ARBA00022553"/>
    </source>
</evidence>
<comment type="caution">
    <text evidence="4">The sequence shown here is derived from an EMBL/GenBank/DDBJ whole genome shotgun (WGS) entry which is preliminary data.</text>
</comment>
<dbReference type="SMART" id="SM00448">
    <property type="entry name" value="REC"/>
    <property type="match status" value="1"/>
</dbReference>
<feature type="domain" description="Response regulatory" evidence="3">
    <location>
        <begin position="4"/>
        <end position="117"/>
    </location>
</feature>
<evidence type="ECO:0000313" key="4">
    <source>
        <dbReference type="EMBL" id="GLK90003.1"/>
    </source>
</evidence>
<organism evidence="4 5">
    <name type="scientific">Pseudomonas turukhanskensis</name>
    <dbReference type="NCBI Taxonomy" id="1806536"/>
    <lineage>
        <taxon>Bacteria</taxon>
        <taxon>Pseudomonadati</taxon>
        <taxon>Pseudomonadota</taxon>
        <taxon>Gammaproteobacteria</taxon>
        <taxon>Pseudomonadales</taxon>
        <taxon>Pseudomonadaceae</taxon>
        <taxon>Pseudomonas</taxon>
    </lineage>
</organism>
<dbReference type="InterPro" id="IPR001789">
    <property type="entry name" value="Sig_transdc_resp-reg_receiver"/>
</dbReference>
<dbReference type="AlphaFoldDB" id="A0A9W6K889"/>
<dbReference type="PANTHER" id="PTHR44591">
    <property type="entry name" value="STRESS RESPONSE REGULATOR PROTEIN 1"/>
    <property type="match status" value="1"/>
</dbReference>
<dbReference type="InterPro" id="IPR011006">
    <property type="entry name" value="CheY-like_superfamily"/>
</dbReference>
<name>A0A9W6K889_9PSED</name>